<name>A0A2N5U9R6_9BASI</name>
<gene>
    <name evidence="2" type="ORF">PCANC_22732</name>
</gene>
<accession>A0A2N5U9R6</accession>
<keyword evidence="3" id="KW-1185">Reference proteome</keyword>
<evidence type="ECO:0000313" key="2">
    <source>
        <dbReference type="EMBL" id="PLW34477.1"/>
    </source>
</evidence>
<sequence>MAASEFISDAAIRFKLRRAPPSESLTDSNSAARAFGHRLPGLDSGTPKGRAHAYPHAQKKTACSRCTPLRKGVQRLHAFNRRAYGVQPCQTGVQSLHACLEGVQSLHALWTGVQALHALWTGVQALHACRLTNPPPSSTTQIRKQLTGHARQTLTRPNHQGLIRPHIKPKRGLPSPFWAN</sequence>
<dbReference type="EMBL" id="PGCJ01000276">
    <property type="protein sequence ID" value="PLW34477.1"/>
    <property type="molecule type" value="Genomic_DNA"/>
</dbReference>
<feature type="region of interest" description="Disordered" evidence="1">
    <location>
        <begin position="36"/>
        <end position="57"/>
    </location>
</feature>
<evidence type="ECO:0000256" key="1">
    <source>
        <dbReference type="SAM" id="MobiDB-lite"/>
    </source>
</evidence>
<reference evidence="2 3" key="1">
    <citation type="submission" date="2017-11" db="EMBL/GenBank/DDBJ databases">
        <title>De novo assembly and phasing of dikaryotic genomes from two isolates of Puccinia coronata f. sp. avenae, the causal agent of oat crown rust.</title>
        <authorList>
            <person name="Miller M.E."/>
            <person name="Zhang Y."/>
            <person name="Omidvar V."/>
            <person name="Sperschneider J."/>
            <person name="Schwessinger B."/>
            <person name="Raley C."/>
            <person name="Palmer J.M."/>
            <person name="Garnica D."/>
            <person name="Upadhyaya N."/>
            <person name="Rathjen J."/>
            <person name="Taylor J.M."/>
            <person name="Park R.F."/>
            <person name="Dodds P.N."/>
            <person name="Hirsch C.D."/>
            <person name="Kianian S.F."/>
            <person name="Figueroa M."/>
        </authorList>
    </citation>
    <scope>NUCLEOTIDE SEQUENCE [LARGE SCALE GENOMIC DNA]</scope>
    <source>
        <strain evidence="2">12NC29</strain>
    </source>
</reference>
<dbReference type="Proteomes" id="UP000235388">
    <property type="component" value="Unassembled WGS sequence"/>
</dbReference>
<protein>
    <submittedName>
        <fullName evidence="2">Uncharacterized protein</fullName>
    </submittedName>
</protein>
<proteinExistence type="predicted"/>
<organism evidence="2 3">
    <name type="scientific">Puccinia coronata f. sp. avenae</name>
    <dbReference type="NCBI Taxonomy" id="200324"/>
    <lineage>
        <taxon>Eukaryota</taxon>
        <taxon>Fungi</taxon>
        <taxon>Dikarya</taxon>
        <taxon>Basidiomycota</taxon>
        <taxon>Pucciniomycotina</taxon>
        <taxon>Pucciniomycetes</taxon>
        <taxon>Pucciniales</taxon>
        <taxon>Pucciniaceae</taxon>
        <taxon>Puccinia</taxon>
    </lineage>
</organism>
<comment type="caution">
    <text evidence="2">The sequence shown here is derived from an EMBL/GenBank/DDBJ whole genome shotgun (WGS) entry which is preliminary data.</text>
</comment>
<evidence type="ECO:0000313" key="3">
    <source>
        <dbReference type="Proteomes" id="UP000235388"/>
    </source>
</evidence>
<dbReference type="AlphaFoldDB" id="A0A2N5U9R6"/>